<dbReference type="KEGG" id="vg:24722962"/>
<gene>
    <name evidence="2" type="ORF">CPT_Stevie74</name>
</gene>
<reference evidence="2 3" key="1">
    <citation type="journal article" date="2015" name="Genome Announc.">
        <title>Complete Genome of Citrobacter freundii Siphophage Stevie.</title>
        <authorList>
            <person name="Shaw J.P."/>
            <person name="Aviles Medina C.A."/>
            <person name="Chen Y."/>
            <person name="Luna A.J."/>
            <person name="Hernandez A.C."/>
            <person name="Kuty Everett G.F."/>
        </authorList>
    </citation>
    <scope>NUCLEOTIDE SEQUENCE [LARGE SCALE GENOMIC DNA]</scope>
</reference>
<proteinExistence type="predicted"/>
<evidence type="ECO:0000313" key="2">
    <source>
        <dbReference type="EMBL" id="AIX12343.1"/>
    </source>
</evidence>
<protein>
    <submittedName>
        <fullName evidence="2">Uncharacterized protein</fullName>
    </submittedName>
</protein>
<evidence type="ECO:0000313" key="3">
    <source>
        <dbReference type="Proteomes" id="UP000030325"/>
    </source>
</evidence>
<dbReference type="Proteomes" id="UP000030325">
    <property type="component" value="Segment"/>
</dbReference>
<keyword evidence="1" id="KW-0812">Transmembrane</keyword>
<evidence type="ECO:0000256" key="1">
    <source>
        <dbReference type="SAM" id="Phobius"/>
    </source>
</evidence>
<organism evidence="2 3">
    <name type="scientific">Citrobacter phage Stevie</name>
    <dbReference type="NCBI Taxonomy" id="2885922"/>
    <lineage>
        <taxon>Viruses</taxon>
        <taxon>Duplodnaviria</taxon>
        <taxon>Heunggongvirae</taxon>
        <taxon>Uroviricota</taxon>
        <taxon>Caudoviricetes</taxon>
        <taxon>Drexlerviridae</taxon>
        <taxon>Tempevirinae</taxon>
        <taxon>Tlsvirus</taxon>
        <taxon>Tlsvirus stevie</taxon>
    </lineage>
</organism>
<dbReference type="RefSeq" id="YP_009148780.1">
    <property type="nucleotide sequence ID" value="NC_027350.1"/>
</dbReference>
<sequence length="98" mass="11243">MKVFMIKQFGRTAYYIINDEGDIFISNYPTLEVGRHFRSSVDEKGVINMVECGMMVPFNKEAAELFQQSQIRKRNRNIICFTIAMVVTVGSILLGVWS</sequence>
<feature type="transmembrane region" description="Helical" evidence="1">
    <location>
        <begin position="78"/>
        <end position="97"/>
    </location>
</feature>
<keyword evidence="3" id="KW-1185">Reference proteome</keyword>
<name>A0A0A0YU09_9CAUD</name>
<dbReference type="EMBL" id="KM236241">
    <property type="protein sequence ID" value="AIX12343.1"/>
    <property type="molecule type" value="Genomic_DNA"/>
</dbReference>
<dbReference type="GeneID" id="24722962"/>
<keyword evidence="1" id="KW-1133">Transmembrane helix</keyword>
<keyword evidence="1" id="KW-0472">Membrane</keyword>
<accession>A0A0A0YU09</accession>